<evidence type="ECO:0000256" key="5">
    <source>
        <dbReference type="ARBA" id="ARBA00022801"/>
    </source>
</evidence>
<evidence type="ECO:0000256" key="3">
    <source>
        <dbReference type="ARBA" id="ARBA00022722"/>
    </source>
</evidence>
<keyword evidence="8" id="KW-1185">Reference proteome</keyword>
<dbReference type="Gene3D" id="1.10.375.10">
    <property type="entry name" value="Human Immunodeficiency Virus Type 1 Capsid Protein"/>
    <property type="match status" value="1"/>
</dbReference>
<keyword evidence="2" id="KW-0548">Nucleotidyltransferase</keyword>
<keyword evidence="5" id="KW-0378">Hydrolase</keyword>
<accession>A0A8K1LNE0</accession>
<dbReference type="InterPro" id="IPR040643">
    <property type="entry name" value="MLVIN_C"/>
</dbReference>
<dbReference type="GO" id="GO:0016779">
    <property type="term" value="F:nucleotidyltransferase activity"/>
    <property type="evidence" value="ECO:0007669"/>
    <property type="project" value="UniProtKB-KW"/>
</dbReference>
<evidence type="ECO:0000313" key="8">
    <source>
        <dbReference type="Proteomes" id="UP000796761"/>
    </source>
</evidence>
<keyword evidence="4" id="KW-0255">Endonuclease</keyword>
<feature type="domain" description="Murine leukemia virus integrase C-terminal" evidence="6">
    <location>
        <begin position="202"/>
        <end position="256"/>
    </location>
</feature>
<dbReference type="GO" id="GO:0016032">
    <property type="term" value="P:viral process"/>
    <property type="evidence" value="ECO:0007669"/>
    <property type="project" value="InterPro"/>
</dbReference>
<proteinExistence type="predicted"/>
<dbReference type="EMBL" id="SWJQ01000151">
    <property type="protein sequence ID" value="TRZ20359.1"/>
    <property type="molecule type" value="Genomic_DNA"/>
</dbReference>
<keyword evidence="3" id="KW-0540">Nuclease</keyword>
<reference evidence="7" key="1">
    <citation type="submission" date="2019-04" db="EMBL/GenBank/DDBJ databases">
        <title>Genome assembly of Zosterops borbonicus 15179.</title>
        <authorList>
            <person name="Leroy T."/>
            <person name="Anselmetti Y."/>
            <person name="Tilak M.-K."/>
            <person name="Nabholz B."/>
        </authorList>
    </citation>
    <scope>NUCLEOTIDE SEQUENCE</scope>
    <source>
        <strain evidence="7">HGM_15179</strain>
        <tissue evidence="7">Muscle</tissue>
    </source>
</reference>
<dbReference type="InterPro" id="IPR008919">
    <property type="entry name" value="Retrov_capsid_N"/>
</dbReference>
<keyword evidence="1" id="KW-0808">Transferase</keyword>
<evidence type="ECO:0000256" key="2">
    <source>
        <dbReference type="ARBA" id="ARBA00022695"/>
    </source>
</evidence>
<dbReference type="GO" id="GO:0016787">
    <property type="term" value="F:hydrolase activity"/>
    <property type="evidence" value="ECO:0007669"/>
    <property type="project" value="UniProtKB-KW"/>
</dbReference>
<evidence type="ECO:0000256" key="4">
    <source>
        <dbReference type="ARBA" id="ARBA00022759"/>
    </source>
</evidence>
<gene>
    <name evidence="7" type="ORF">HGM15179_006743</name>
</gene>
<dbReference type="AlphaFoldDB" id="A0A8K1LNE0"/>
<organism evidence="7 8">
    <name type="scientific">Zosterops borbonicus</name>
    <dbReference type="NCBI Taxonomy" id="364589"/>
    <lineage>
        <taxon>Eukaryota</taxon>
        <taxon>Metazoa</taxon>
        <taxon>Chordata</taxon>
        <taxon>Craniata</taxon>
        <taxon>Vertebrata</taxon>
        <taxon>Euteleostomi</taxon>
        <taxon>Archelosauria</taxon>
        <taxon>Archosauria</taxon>
        <taxon>Dinosauria</taxon>
        <taxon>Saurischia</taxon>
        <taxon>Theropoda</taxon>
        <taxon>Coelurosauria</taxon>
        <taxon>Aves</taxon>
        <taxon>Neognathae</taxon>
        <taxon>Neoaves</taxon>
        <taxon>Telluraves</taxon>
        <taxon>Australaves</taxon>
        <taxon>Passeriformes</taxon>
        <taxon>Sylvioidea</taxon>
        <taxon>Zosteropidae</taxon>
        <taxon>Zosterops</taxon>
    </lineage>
</organism>
<dbReference type="SUPFAM" id="SSF47943">
    <property type="entry name" value="Retrovirus capsid protein, N-terminal core domain"/>
    <property type="match status" value="1"/>
</dbReference>
<sequence>MKQMNEEGSENEDDKHNLFPLQEVPTAPGIIGFVNILINIWDVRAFKKEMGRLLDDPFGVAERLDEFLGSSIYTFEDLTSILRLLFNTEERDMIQQAGIRDWERCNPKGTPGDQKWPSQSPGWNSQTEKALLNIRTMPHSEMGLSPFEMLYGMPYKHGMPVGHPQIEDTQIQPYLMAINRNLQDLRKKGLIPQSVPLGFAIHKINPRDEVLVKTWREVPLTPHWEGPFTVLLTTDTAIRTVERGWMHASRVKKVEPQGTVPKWRVSLSPGDLKIKLQHHRKLTEGIRYVV</sequence>
<dbReference type="OrthoDB" id="9906983at2759"/>
<evidence type="ECO:0000256" key="1">
    <source>
        <dbReference type="ARBA" id="ARBA00022679"/>
    </source>
</evidence>
<dbReference type="Pfam" id="PF18697">
    <property type="entry name" value="MLVIN_C"/>
    <property type="match status" value="1"/>
</dbReference>
<comment type="caution">
    <text evidence="7">The sequence shown here is derived from an EMBL/GenBank/DDBJ whole genome shotgun (WGS) entry which is preliminary data.</text>
</comment>
<name>A0A8K1LNE0_9PASS</name>
<evidence type="ECO:0000313" key="7">
    <source>
        <dbReference type="EMBL" id="TRZ20359.1"/>
    </source>
</evidence>
<evidence type="ECO:0000259" key="6">
    <source>
        <dbReference type="Pfam" id="PF18697"/>
    </source>
</evidence>
<dbReference type="Gene3D" id="2.30.30.850">
    <property type="match status" value="1"/>
</dbReference>
<dbReference type="GO" id="GO:0004519">
    <property type="term" value="F:endonuclease activity"/>
    <property type="evidence" value="ECO:0007669"/>
    <property type="project" value="UniProtKB-KW"/>
</dbReference>
<dbReference type="Proteomes" id="UP000796761">
    <property type="component" value="Unassembled WGS sequence"/>
</dbReference>
<protein>
    <recommendedName>
        <fullName evidence="6">Murine leukemia virus integrase C-terminal domain-containing protein</fullName>
    </recommendedName>
</protein>